<evidence type="ECO:0000256" key="24">
    <source>
        <dbReference type="ARBA" id="ARBA00070473"/>
    </source>
</evidence>
<dbReference type="Gene3D" id="1.20.930.40">
    <property type="entry name" value="Transferrin receptor-like, dimerisation domain"/>
    <property type="match status" value="1"/>
</dbReference>
<keyword evidence="36" id="KW-1185">Reference proteome</keyword>
<dbReference type="FunFam" id="3.50.30.30:FF:000002">
    <property type="entry name" value="N-acetylated-alpha-linked acidic dipeptidase 2"/>
    <property type="match status" value="1"/>
</dbReference>
<evidence type="ECO:0000259" key="33">
    <source>
        <dbReference type="Pfam" id="PF02225"/>
    </source>
</evidence>
<dbReference type="InterPro" id="IPR003137">
    <property type="entry name" value="PA_domain"/>
</dbReference>
<evidence type="ECO:0000256" key="7">
    <source>
        <dbReference type="ARBA" id="ARBA00022645"/>
    </source>
</evidence>
<comment type="subcellular location">
    <subcellularLocation>
        <location evidence="2">Cell membrane</location>
        <topology evidence="2">Single-pass type II membrane protein</topology>
    </subcellularLocation>
</comment>
<sequence>MPSWCCQELFEPQTLIRIGIKRLSSAGLEQEKQELTQLFCGTTFTSNMGSTTPIKVFGAILGCIALFVIGIVIGRFALAPEVPSWLHSMSNDGDPSNSQRLMKEIQAENIRKNLEFFTKKPHIAGSEQDEITLVNHIREEWESYLDGVRIHTYNVLLSYPNASDPNYVAMQWENGTETEQSAKKEKILSPDQEDPNVVNPFNAYSPAGDILGDLVYVNYGTVEDFLFLTRNLSMNLTGKVAIVRYGKIFRGDKVKNGEKYGCVGMIIYSDPADYVVGSTDRVFPDDWWLPGTGAQRGSVLTSIVGDPLTPFYPSIESAYYLDEKEICLPLIPVTPIGYDDAIKYLSKMDGNEVQSSWRGKLNITYRFGPGFRTPHEKSKIKLYVQTYNVKKPIKNIIGFIKGVHEPDRYVVLGNHRDAWVFGAIDPSSGTATMMEVSRAMGQLLKDGWRPRRSIIFCSWGAEEYSLIGSTEWVEEMNKILGSRAVAYLNVDLAIEGNTSLVAHGTPVLHNLIYEASKKVENPNPEEIAKGRRMVYDTWLETSPSAFNPKLPHIGDLGSGSDYAPFLQNLGISSIDIRYTYDKTYLISSYPMYHSVYETFNLVSQLMDRDFKYHQAVARIWGVVALTLADSVLLTFDCKNYASALERILASVQTNYGALFLKNGISLDNVTKATEEFKKAASALHKSIETLDIKNPLNVRRVNDQLMQLERAFIDPLGIAGDATVRHVIYAPNQHDIYASSSFPGLEAALFDIENQTNQTESWKKVKKEISIITFTILSAASTLKEVTDIGGLYK</sequence>
<evidence type="ECO:0000256" key="30">
    <source>
        <dbReference type="ARBA" id="ARBA00082075"/>
    </source>
</evidence>
<dbReference type="CDD" id="cd08022">
    <property type="entry name" value="M28_PSMA_like"/>
    <property type="match status" value="1"/>
</dbReference>
<protein>
    <recommendedName>
        <fullName evidence="24">Glutamate carboxypeptidase 2</fullName>
        <ecNumber evidence="23">3.4.17.21</ecNumber>
    </recommendedName>
    <alternativeName>
        <fullName evidence="27">Folate hydrolase 1</fullName>
    </alternativeName>
    <alternativeName>
        <fullName evidence="30">Folylpoly-gamma-glutamate carboxypeptidase</fullName>
    </alternativeName>
    <alternativeName>
        <fullName evidence="31">Glutamate carboxypeptidase II</fullName>
    </alternativeName>
    <alternativeName>
        <fullName evidence="28">Membrane glutamate carboxypeptidase</fullName>
    </alternativeName>
    <alternativeName>
        <fullName evidence="29">N-acetylated-alpha-linked acidic dipeptidase I</fullName>
    </alternativeName>
    <alternativeName>
        <fullName evidence="25">Prostate-specific membrane antigen homolog</fullName>
    </alternativeName>
    <alternativeName>
        <fullName evidence="26">Pteroylpoly-gamma-glutamate carboxypeptidase</fullName>
    </alternativeName>
</protein>
<dbReference type="FunFam" id="3.40.630.10:FF:000009">
    <property type="entry name" value="N-acetylated-alpha-linked acidic dipeptidase 2"/>
    <property type="match status" value="1"/>
</dbReference>
<evidence type="ECO:0000256" key="16">
    <source>
        <dbReference type="ARBA" id="ARBA00022997"/>
    </source>
</evidence>
<keyword evidence="7" id="KW-0121">Carboxypeptidase</keyword>
<evidence type="ECO:0000256" key="9">
    <source>
        <dbReference type="ARBA" id="ARBA00022692"/>
    </source>
</evidence>
<evidence type="ECO:0000256" key="22">
    <source>
        <dbReference type="ARBA" id="ARBA00056370"/>
    </source>
</evidence>
<dbReference type="AlphaFoldDB" id="A0A6P8RU92"/>
<dbReference type="GeneID" id="117363922"/>
<dbReference type="PANTHER" id="PTHR10404:SF81">
    <property type="entry name" value="N-ACETYLATED ALPHA-LINKED ACIDIC DIPEPTIDASE 2"/>
    <property type="match status" value="1"/>
</dbReference>
<evidence type="ECO:0000256" key="31">
    <source>
        <dbReference type="ARBA" id="ARBA00082320"/>
    </source>
</evidence>
<keyword evidence="5" id="KW-1003">Cell membrane</keyword>
<keyword evidence="8" id="KW-0645">Protease</keyword>
<keyword evidence="9 32" id="KW-0812">Transmembrane</keyword>
<keyword evidence="13" id="KW-0106">Calcium</keyword>
<dbReference type="InParanoid" id="A0A6P8RU92"/>
<dbReference type="GO" id="GO:0016805">
    <property type="term" value="F:dipeptidase activity"/>
    <property type="evidence" value="ECO:0007669"/>
    <property type="project" value="UniProtKB-KW"/>
</dbReference>
<evidence type="ECO:0000256" key="21">
    <source>
        <dbReference type="ARBA" id="ARBA00054055"/>
    </source>
</evidence>
<evidence type="ECO:0000256" key="15">
    <source>
        <dbReference type="ARBA" id="ARBA00022989"/>
    </source>
</evidence>
<keyword evidence="18 32" id="KW-0472">Membrane</keyword>
<evidence type="ECO:0000256" key="10">
    <source>
        <dbReference type="ARBA" id="ARBA00022723"/>
    </source>
</evidence>
<proteinExistence type="inferred from homology"/>
<evidence type="ECO:0000256" key="5">
    <source>
        <dbReference type="ARBA" id="ARBA00022475"/>
    </source>
</evidence>
<dbReference type="EC" id="3.4.17.21" evidence="23"/>
<evidence type="ECO:0000313" key="37">
    <source>
        <dbReference type="RefSeq" id="XP_033808391.1"/>
    </source>
</evidence>
<dbReference type="Gene3D" id="3.50.30.30">
    <property type="match status" value="1"/>
</dbReference>
<dbReference type="InterPro" id="IPR007365">
    <property type="entry name" value="TFR-like_dimer_dom"/>
</dbReference>
<dbReference type="InterPro" id="IPR007484">
    <property type="entry name" value="Peptidase_M28"/>
</dbReference>
<evidence type="ECO:0000256" key="4">
    <source>
        <dbReference type="ARBA" id="ARBA00011738"/>
    </source>
</evidence>
<comment type="subunit">
    <text evidence="4">Homodimer.</text>
</comment>
<evidence type="ECO:0000256" key="23">
    <source>
        <dbReference type="ARBA" id="ARBA00066561"/>
    </source>
</evidence>
<dbReference type="InterPro" id="IPR039373">
    <property type="entry name" value="Peptidase_M28B"/>
</dbReference>
<evidence type="ECO:0000259" key="35">
    <source>
        <dbReference type="Pfam" id="PF04389"/>
    </source>
</evidence>
<evidence type="ECO:0000259" key="34">
    <source>
        <dbReference type="Pfam" id="PF04253"/>
    </source>
</evidence>
<evidence type="ECO:0000256" key="26">
    <source>
        <dbReference type="ARBA" id="ARBA00078457"/>
    </source>
</evidence>
<feature type="domain" description="Transferrin receptor-like dimerisation" evidence="34">
    <location>
        <begin position="664"/>
        <end position="784"/>
    </location>
</feature>
<dbReference type="Gene3D" id="3.40.630.10">
    <property type="entry name" value="Zn peptidases"/>
    <property type="match status" value="1"/>
</dbReference>
<dbReference type="GO" id="GO:0004181">
    <property type="term" value="F:metallocarboxypeptidase activity"/>
    <property type="evidence" value="ECO:0007669"/>
    <property type="project" value="UniProtKB-EC"/>
</dbReference>
<evidence type="ECO:0000256" key="25">
    <source>
        <dbReference type="ARBA" id="ARBA00075140"/>
    </source>
</evidence>
<evidence type="ECO:0000256" key="1">
    <source>
        <dbReference type="ARBA" id="ARBA00001947"/>
    </source>
</evidence>
<dbReference type="GO" id="GO:0046872">
    <property type="term" value="F:metal ion binding"/>
    <property type="evidence" value="ECO:0007669"/>
    <property type="project" value="UniProtKB-KW"/>
</dbReference>
<evidence type="ECO:0000256" key="12">
    <source>
        <dbReference type="ARBA" id="ARBA00022833"/>
    </source>
</evidence>
<dbReference type="RefSeq" id="XP_033808391.1">
    <property type="nucleotide sequence ID" value="XM_033952500.1"/>
</dbReference>
<evidence type="ECO:0000256" key="13">
    <source>
        <dbReference type="ARBA" id="ARBA00022837"/>
    </source>
</evidence>
<dbReference type="SUPFAM" id="SSF53187">
    <property type="entry name" value="Zn-dependent exopeptidases"/>
    <property type="match status" value="1"/>
</dbReference>
<evidence type="ECO:0000256" key="18">
    <source>
        <dbReference type="ARBA" id="ARBA00023136"/>
    </source>
</evidence>
<feature type="transmembrane region" description="Helical" evidence="32">
    <location>
        <begin position="56"/>
        <end position="78"/>
    </location>
</feature>
<keyword evidence="15 32" id="KW-1133">Transmembrane helix</keyword>
<comment type="function">
    <text evidence="22">Has both folate hydrolase and N-acetylated-alpha-linked-acidic dipeptidase (NAALADase) activity. Has a preference for tri-alpha-glutamate peptides. In the intestine, required for the uptake of folate. In the brain, modulates excitatory neurotransmission through the hydrolysis of the neuropeptide, N-aceylaspartylglutamate (NAAG), thereby releasing glutamate.</text>
</comment>
<keyword evidence="14" id="KW-0735">Signal-anchor</keyword>
<comment type="cofactor">
    <cofactor evidence="1">
        <name>Zn(2+)</name>
        <dbReference type="ChEBI" id="CHEBI:29105"/>
    </cofactor>
</comment>
<dbReference type="OrthoDB" id="5841748at2759"/>
<organism evidence="36 37">
    <name type="scientific">Geotrypetes seraphini</name>
    <name type="common">Gaboon caecilian</name>
    <name type="synonym">Caecilia seraphini</name>
    <dbReference type="NCBI Taxonomy" id="260995"/>
    <lineage>
        <taxon>Eukaryota</taxon>
        <taxon>Metazoa</taxon>
        <taxon>Chordata</taxon>
        <taxon>Craniata</taxon>
        <taxon>Vertebrata</taxon>
        <taxon>Euteleostomi</taxon>
        <taxon>Amphibia</taxon>
        <taxon>Gymnophiona</taxon>
        <taxon>Geotrypetes</taxon>
    </lineage>
</organism>
<evidence type="ECO:0000256" key="6">
    <source>
        <dbReference type="ARBA" id="ARBA00022553"/>
    </source>
</evidence>
<dbReference type="KEGG" id="gsh:117363922"/>
<dbReference type="InterPro" id="IPR036757">
    <property type="entry name" value="TFR-like_dimer_dom_sf"/>
</dbReference>
<evidence type="ECO:0000256" key="11">
    <source>
        <dbReference type="ARBA" id="ARBA00022801"/>
    </source>
</evidence>
<name>A0A6P8RU92_GEOSA</name>
<evidence type="ECO:0000256" key="27">
    <source>
        <dbReference type="ARBA" id="ARBA00079527"/>
    </source>
</evidence>
<keyword evidence="16" id="KW-0224">Dipeptidase</keyword>
<evidence type="ECO:0000256" key="28">
    <source>
        <dbReference type="ARBA" id="ARBA00080362"/>
    </source>
</evidence>
<reference evidence="37" key="1">
    <citation type="submission" date="2025-08" db="UniProtKB">
        <authorList>
            <consortium name="RefSeq"/>
        </authorList>
    </citation>
    <scope>IDENTIFICATION</scope>
</reference>
<dbReference type="InterPro" id="IPR046450">
    <property type="entry name" value="PA_dom_sf"/>
</dbReference>
<comment type="function">
    <text evidence="21">Also exhibits a dipeptidyl-peptidase IV type activity. In vitro, cleaves Gly-Pro-AMC.</text>
</comment>
<dbReference type="Proteomes" id="UP000515159">
    <property type="component" value="Chromosome 7"/>
</dbReference>
<dbReference type="SUPFAM" id="SSF47672">
    <property type="entry name" value="Transferrin receptor-like dimerisation domain"/>
    <property type="match status" value="1"/>
</dbReference>
<dbReference type="GO" id="GO:0006508">
    <property type="term" value="P:proteolysis"/>
    <property type="evidence" value="ECO:0007669"/>
    <property type="project" value="UniProtKB-KW"/>
</dbReference>
<accession>A0A6P8RU92</accession>
<comment type="similarity">
    <text evidence="3">Belongs to the peptidase M28 family. M28B subfamily.</text>
</comment>
<dbReference type="GO" id="GO:0005886">
    <property type="term" value="C:plasma membrane"/>
    <property type="evidence" value="ECO:0007669"/>
    <property type="project" value="UniProtKB-SubCell"/>
</dbReference>
<dbReference type="PANTHER" id="PTHR10404">
    <property type="entry name" value="N-ACETYLATED-ALPHA-LINKED ACIDIC DIPEPTIDASE"/>
    <property type="match status" value="1"/>
</dbReference>
<keyword evidence="6" id="KW-0597">Phosphoprotein</keyword>
<dbReference type="FunFam" id="1.20.930.40:FF:000001">
    <property type="entry name" value="N-acetylated-alpha-linked acidic dipeptidase 2"/>
    <property type="match status" value="1"/>
</dbReference>
<evidence type="ECO:0000256" key="29">
    <source>
        <dbReference type="ARBA" id="ARBA00080568"/>
    </source>
</evidence>
<evidence type="ECO:0000256" key="19">
    <source>
        <dbReference type="ARBA" id="ARBA00023180"/>
    </source>
</evidence>
<keyword evidence="19" id="KW-0325">Glycoprotein</keyword>
<gene>
    <name evidence="37" type="primary">LOC117363922</name>
</gene>
<evidence type="ECO:0000256" key="8">
    <source>
        <dbReference type="ARBA" id="ARBA00022670"/>
    </source>
</evidence>
<evidence type="ECO:0000313" key="36">
    <source>
        <dbReference type="Proteomes" id="UP000515159"/>
    </source>
</evidence>
<comment type="catalytic activity">
    <reaction evidence="20">
        <text>Release of an unsubstituted, C-terminal glutamyl residue, typically from Ac-Asp-Glu or folylpoly-gamma-glutamates.</text>
        <dbReference type="EC" id="3.4.17.21"/>
    </reaction>
</comment>
<dbReference type="CDD" id="cd02121">
    <property type="entry name" value="PA_GCPII_like"/>
    <property type="match status" value="1"/>
</dbReference>
<evidence type="ECO:0000256" key="17">
    <source>
        <dbReference type="ARBA" id="ARBA00023049"/>
    </source>
</evidence>
<dbReference type="Pfam" id="PF04253">
    <property type="entry name" value="TFR_dimer"/>
    <property type="match status" value="1"/>
</dbReference>
<evidence type="ECO:0000256" key="3">
    <source>
        <dbReference type="ARBA" id="ARBA00005634"/>
    </source>
</evidence>
<evidence type="ECO:0000256" key="20">
    <source>
        <dbReference type="ARBA" id="ARBA00052003"/>
    </source>
</evidence>
<dbReference type="Pfam" id="PF02225">
    <property type="entry name" value="PA"/>
    <property type="match status" value="1"/>
</dbReference>
<feature type="domain" description="PA" evidence="33">
    <location>
        <begin position="212"/>
        <end position="298"/>
    </location>
</feature>
<evidence type="ECO:0000256" key="14">
    <source>
        <dbReference type="ARBA" id="ARBA00022968"/>
    </source>
</evidence>
<keyword evidence="10" id="KW-0479">Metal-binding</keyword>
<evidence type="ECO:0000256" key="32">
    <source>
        <dbReference type="SAM" id="Phobius"/>
    </source>
</evidence>
<keyword evidence="11" id="KW-0378">Hydrolase</keyword>
<evidence type="ECO:0000256" key="2">
    <source>
        <dbReference type="ARBA" id="ARBA00004401"/>
    </source>
</evidence>
<keyword evidence="12" id="KW-0862">Zinc</keyword>
<dbReference type="SUPFAM" id="SSF52025">
    <property type="entry name" value="PA domain"/>
    <property type="match status" value="1"/>
</dbReference>
<keyword evidence="17" id="KW-0482">Metalloprotease</keyword>
<dbReference type="Pfam" id="PF04389">
    <property type="entry name" value="Peptidase_M28"/>
    <property type="match status" value="1"/>
</dbReference>
<feature type="domain" description="Peptidase M28" evidence="35">
    <location>
        <begin position="395"/>
        <end position="584"/>
    </location>
</feature>